<evidence type="ECO:0000313" key="2">
    <source>
        <dbReference type="EMBL" id="SCX35999.1"/>
    </source>
</evidence>
<organism evidence="2 3">
    <name type="scientific">Agrobacterium rosae</name>
    <dbReference type="NCBI Taxonomy" id="1972867"/>
    <lineage>
        <taxon>Bacteria</taxon>
        <taxon>Pseudomonadati</taxon>
        <taxon>Pseudomonadota</taxon>
        <taxon>Alphaproteobacteria</taxon>
        <taxon>Hyphomicrobiales</taxon>
        <taxon>Rhizobiaceae</taxon>
        <taxon>Rhizobium/Agrobacterium group</taxon>
        <taxon>Agrobacterium</taxon>
    </lineage>
</organism>
<dbReference type="EMBL" id="FMUE01000026">
    <property type="protein sequence ID" value="SCX35999.1"/>
    <property type="molecule type" value="Genomic_DNA"/>
</dbReference>
<feature type="transmembrane region" description="Helical" evidence="1">
    <location>
        <begin position="49"/>
        <end position="68"/>
    </location>
</feature>
<evidence type="ECO:0000256" key="1">
    <source>
        <dbReference type="SAM" id="Phobius"/>
    </source>
</evidence>
<keyword evidence="1" id="KW-0812">Transmembrane</keyword>
<keyword evidence="1" id="KW-0472">Membrane</keyword>
<evidence type="ECO:0000313" key="3">
    <source>
        <dbReference type="Proteomes" id="UP000187891"/>
    </source>
</evidence>
<protein>
    <submittedName>
        <fullName evidence="2">Uncharacterized protein</fullName>
    </submittedName>
</protein>
<name>A0A1R3U351_9HYPH</name>
<dbReference type="STRING" id="1907666.DSM25559_5272"/>
<dbReference type="Proteomes" id="UP000187891">
    <property type="component" value="Unassembled WGS sequence"/>
</dbReference>
<proteinExistence type="predicted"/>
<keyword evidence="1" id="KW-1133">Transmembrane helix</keyword>
<gene>
    <name evidence="2" type="ORF">DSM25559_5272</name>
</gene>
<accession>A0A1R3U351</accession>
<sequence>MFFTKCARVVAVLGLLGSVAQIAMGFNYAQIGLEEQARAGISSAKHFDRGGYMLIFSFALGTLVEISLNIKRLLDKQPSA</sequence>
<dbReference type="RefSeq" id="WP_143239579.1">
    <property type="nucleotide sequence ID" value="NZ_FMUE01000026.1"/>
</dbReference>
<dbReference type="AlphaFoldDB" id="A0A1R3U351"/>
<reference evidence="3" key="1">
    <citation type="submission" date="2016-10" db="EMBL/GenBank/DDBJ databases">
        <authorList>
            <person name="Wibberg D."/>
        </authorList>
    </citation>
    <scope>NUCLEOTIDE SEQUENCE [LARGE SCALE GENOMIC DNA]</scope>
</reference>